<dbReference type="Proteomes" id="UP000887320">
    <property type="component" value="Unassembled WGS sequence"/>
</dbReference>
<comment type="caution">
    <text evidence="2">The sequence shown here is derived from an EMBL/GenBank/DDBJ whole genome shotgun (WGS) entry which is preliminary data.</text>
</comment>
<dbReference type="SUPFAM" id="SSF49401">
    <property type="entry name" value="Bacterial adhesins"/>
    <property type="match status" value="1"/>
</dbReference>
<reference evidence="2" key="1">
    <citation type="submission" date="2021-07" db="EMBL/GenBank/DDBJ databases">
        <authorList>
            <person name="Fernandez M."/>
            <person name="Pereira P."/>
            <person name="Torres Tejerizo G.A."/>
            <person name="Gonzalez P."/>
            <person name="Agostini E."/>
        </authorList>
    </citation>
    <scope>NUCLEOTIDE SEQUENCE</scope>
    <source>
        <strain evidence="2">SFC 500-1A</strain>
    </source>
</reference>
<accession>A0A8X8GLN5</accession>
<dbReference type="GO" id="GO:0007155">
    <property type="term" value="P:cell adhesion"/>
    <property type="evidence" value="ECO:0007669"/>
    <property type="project" value="InterPro"/>
</dbReference>
<dbReference type="AlphaFoldDB" id="A0A8X8GLN5"/>
<evidence type="ECO:0000313" key="2">
    <source>
        <dbReference type="EMBL" id="MCF0265744.1"/>
    </source>
</evidence>
<dbReference type="RefSeq" id="WP_234623881.1">
    <property type="nucleotide sequence ID" value="NZ_JAHWXT010000005.1"/>
</dbReference>
<feature type="signal peptide" evidence="1">
    <location>
        <begin position="1"/>
        <end position="23"/>
    </location>
</feature>
<name>A0A8X8GLN5_ACIGI</name>
<organism evidence="2 3">
    <name type="scientific">Acinetobacter guillouiae</name>
    <name type="common">Acinetobacter genomosp. 11</name>
    <dbReference type="NCBI Taxonomy" id="106649"/>
    <lineage>
        <taxon>Bacteria</taxon>
        <taxon>Pseudomonadati</taxon>
        <taxon>Pseudomonadota</taxon>
        <taxon>Gammaproteobacteria</taxon>
        <taxon>Moraxellales</taxon>
        <taxon>Moraxellaceae</taxon>
        <taxon>Acinetobacter</taxon>
    </lineage>
</organism>
<protein>
    <submittedName>
        <fullName evidence="2">Type 1 fimbrial protein</fullName>
    </submittedName>
</protein>
<sequence>MNKLTLPTFSTLLLTLVCTNVFAVDGTITVNGVITDQTCTLQGLEGTVGMKDITVTLPTVSKSKFNTVGVNLVMELRNADGIGFCDAATSYAFRGIHLSAVSPTDLDADDKTLLVNKSADVSIKNPIFIRMYTRFNKRVDFSAPWETQEKTTIFRDGVRTIFAYGVGYVAKNWIVDAQNVQAVVNYTMHYN</sequence>
<feature type="chain" id="PRO_5036498835" evidence="1">
    <location>
        <begin position="24"/>
        <end position="191"/>
    </location>
</feature>
<dbReference type="GO" id="GO:0009289">
    <property type="term" value="C:pilus"/>
    <property type="evidence" value="ECO:0007669"/>
    <property type="project" value="InterPro"/>
</dbReference>
<gene>
    <name evidence="2" type="ORF">KW868_14950</name>
</gene>
<dbReference type="EMBL" id="JAHWXT010000005">
    <property type="protein sequence ID" value="MCF0265744.1"/>
    <property type="molecule type" value="Genomic_DNA"/>
</dbReference>
<dbReference type="InterPro" id="IPR008966">
    <property type="entry name" value="Adhesion_dom_sf"/>
</dbReference>
<proteinExistence type="predicted"/>
<dbReference type="Gene3D" id="2.60.40.1090">
    <property type="entry name" value="Fimbrial-type adhesion domain"/>
    <property type="match status" value="1"/>
</dbReference>
<keyword evidence="1" id="KW-0732">Signal</keyword>
<evidence type="ECO:0000313" key="3">
    <source>
        <dbReference type="Proteomes" id="UP000887320"/>
    </source>
</evidence>
<evidence type="ECO:0000256" key="1">
    <source>
        <dbReference type="SAM" id="SignalP"/>
    </source>
</evidence>
<dbReference type="InterPro" id="IPR036937">
    <property type="entry name" value="Adhesion_dom_fimbrial_sf"/>
</dbReference>